<protein>
    <submittedName>
        <fullName evidence="1">Uncharacterized protein</fullName>
    </submittedName>
</protein>
<name>A0ABD3UZ26_SINWO</name>
<dbReference type="EMBL" id="JBJQND010000014">
    <property type="protein sequence ID" value="KAL3853981.1"/>
    <property type="molecule type" value="Genomic_DNA"/>
</dbReference>
<dbReference type="AlphaFoldDB" id="A0ABD3UZ26"/>
<gene>
    <name evidence="1" type="ORF">ACJMK2_013266</name>
</gene>
<keyword evidence="2" id="KW-1185">Reference proteome</keyword>
<sequence length="107" mass="12465">MVVVQRFWIPDPVIEKGWLWFRGFGYQIQPLGMMINILDIKSSYCKKRVEIPNPFEGEGGLTVKGFGFQIQPNLGEEWLMFKRFGSHLQTLGKRTKCKKGYILDHSK</sequence>
<dbReference type="Proteomes" id="UP001634394">
    <property type="component" value="Unassembled WGS sequence"/>
</dbReference>
<organism evidence="1 2">
    <name type="scientific">Sinanodonta woodiana</name>
    <name type="common">Chinese pond mussel</name>
    <name type="synonym">Anodonta woodiana</name>
    <dbReference type="NCBI Taxonomy" id="1069815"/>
    <lineage>
        <taxon>Eukaryota</taxon>
        <taxon>Metazoa</taxon>
        <taxon>Spiralia</taxon>
        <taxon>Lophotrochozoa</taxon>
        <taxon>Mollusca</taxon>
        <taxon>Bivalvia</taxon>
        <taxon>Autobranchia</taxon>
        <taxon>Heteroconchia</taxon>
        <taxon>Palaeoheterodonta</taxon>
        <taxon>Unionida</taxon>
        <taxon>Unionoidea</taxon>
        <taxon>Unionidae</taxon>
        <taxon>Unioninae</taxon>
        <taxon>Sinanodonta</taxon>
    </lineage>
</organism>
<accession>A0ABD3UZ26</accession>
<proteinExistence type="predicted"/>
<evidence type="ECO:0000313" key="2">
    <source>
        <dbReference type="Proteomes" id="UP001634394"/>
    </source>
</evidence>
<evidence type="ECO:0000313" key="1">
    <source>
        <dbReference type="EMBL" id="KAL3853981.1"/>
    </source>
</evidence>
<comment type="caution">
    <text evidence="1">The sequence shown here is derived from an EMBL/GenBank/DDBJ whole genome shotgun (WGS) entry which is preliminary data.</text>
</comment>
<reference evidence="1 2" key="1">
    <citation type="submission" date="2024-11" db="EMBL/GenBank/DDBJ databases">
        <title>Chromosome-level genome assembly of the freshwater bivalve Anodonta woodiana.</title>
        <authorList>
            <person name="Chen X."/>
        </authorList>
    </citation>
    <scope>NUCLEOTIDE SEQUENCE [LARGE SCALE GENOMIC DNA]</scope>
    <source>
        <strain evidence="1">MN2024</strain>
        <tissue evidence="1">Gills</tissue>
    </source>
</reference>